<feature type="chain" id="PRO_5012323733" description="PsbP C-terminal domain-containing protein" evidence="1">
    <location>
        <begin position="22"/>
        <end position="188"/>
    </location>
</feature>
<sequence>MLKIKSAIPNMLIVLALTCLAADKPKLVKTKVNDQITVSIPQGWRPMDAMDFTQRYPSVRAPLAAYTNEDRIVDFSVNISATRWPDTNHELAKEFFKASLMNTFDRVDMIQEGVQEINKKKFIYFEFESKISGNRQQEGFQDPIMRYTYIQYLLEPGRTLVFSFNCPRRVKDQWQETARTMMKAIKVK</sequence>
<dbReference type="RefSeq" id="WP_079684929.1">
    <property type="nucleotide sequence ID" value="NZ_FUZU01000001.1"/>
</dbReference>
<reference evidence="2 3" key="1">
    <citation type="submission" date="2017-02" db="EMBL/GenBank/DDBJ databases">
        <authorList>
            <person name="Peterson S.W."/>
        </authorList>
    </citation>
    <scope>NUCLEOTIDE SEQUENCE [LARGE SCALE GENOMIC DNA]</scope>
    <source>
        <strain evidence="2 3">DSM 25262</strain>
    </source>
</reference>
<gene>
    <name evidence="2" type="ORF">SAMN05660236_0289</name>
</gene>
<name>A0A1T5IR42_9BACT</name>
<evidence type="ECO:0000313" key="3">
    <source>
        <dbReference type="Proteomes" id="UP000190961"/>
    </source>
</evidence>
<dbReference type="STRING" id="688867.SAMN05660236_0289"/>
<accession>A0A1T5IR42</accession>
<evidence type="ECO:0000256" key="1">
    <source>
        <dbReference type="SAM" id="SignalP"/>
    </source>
</evidence>
<evidence type="ECO:0000313" key="2">
    <source>
        <dbReference type="EMBL" id="SKC41468.1"/>
    </source>
</evidence>
<organism evidence="2 3">
    <name type="scientific">Ohtaekwangia koreensis</name>
    <dbReference type="NCBI Taxonomy" id="688867"/>
    <lineage>
        <taxon>Bacteria</taxon>
        <taxon>Pseudomonadati</taxon>
        <taxon>Bacteroidota</taxon>
        <taxon>Cytophagia</taxon>
        <taxon>Cytophagales</taxon>
        <taxon>Fulvivirgaceae</taxon>
        <taxon>Ohtaekwangia</taxon>
    </lineage>
</organism>
<dbReference type="AlphaFoldDB" id="A0A1T5IR42"/>
<proteinExistence type="predicted"/>
<dbReference type="OrthoDB" id="249246at2"/>
<evidence type="ECO:0008006" key="4">
    <source>
        <dbReference type="Google" id="ProtNLM"/>
    </source>
</evidence>
<dbReference type="EMBL" id="FUZU01000001">
    <property type="protein sequence ID" value="SKC41468.1"/>
    <property type="molecule type" value="Genomic_DNA"/>
</dbReference>
<keyword evidence="1" id="KW-0732">Signal</keyword>
<protein>
    <recommendedName>
        <fullName evidence="4">PsbP C-terminal domain-containing protein</fullName>
    </recommendedName>
</protein>
<keyword evidence="3" id="KW-1185">Reference proteome</keyword>
<feature type="signal peptide" evidence="1">
    <location>
        <begin position="1"/>
        <end position="21"/>
    </location>
</feature>
<dbReference type="Proteomes" id="UP000190961">
    <property type="component" value="Unassembled WGS sequence"/>
</dbReference>